<dbReference type="EMBL" id="CAAKMV010000185">
    <property type="protein sequence ID" value="VIO63749.1"/>
    <property type="molecule type" value="Genomic_DNA"/>
</dbReference>
<dbReference type="OrthoDB" id="5049068at2759"/>
<evidence type="ECO:0000313" key="1">
    <source>
        <dbReference type="EMBL" id="CAG2005037.1"/>
    </source>
</evidence>
<organism evidence="1 3">
    <name type="scientific">Gibberella zeae</name>
    <name type="common">Wheat head blight fungus</name>
    <name type="synonym">Fusarium graminearum</name>
    <dbReference type="NCBI Taxonomy" id="5518"/>
    <lineage>
        <taxon>Eukaryota</taxon>
        <taxon>Fungi</taxon>
        <taxon>Dikarya</taxon>
        <taxon>Ascomycota</taxon>
        <taxon>Pezizomycotina</taxon>
        <taxon>Sordariomycetes</taxon>
        <taxon>Hypocreomycetidae</taxon>
        <taxon>Hypocreales</taxon>
        <taxon>Nectriaceae</taxon>
        <taxon>Fusarium</taxon>
    </lineage>
</organism>
<dbReference type="Proteomes" id="UP000746612">
    <property type="component" value="Unassembled WGS sequence"/>
</dbReference>
<reference evidence="1" key="2">
    <citation type="submission" date="2021-03" db="EMBL/GenBank/DDBJ databases">
        <authorList>
            <person name="Alouane T."/>
            <person name="Langin T."/>
            <person name="Bonhomme L."/>
        </authorList>
    </citation>
    <scope>NUCLEOTIDE SEQUENCE</scope>
    <source>
        <strain evidence="1">MDC_Fg202</strain>
    </source>
</reference>
<dbReference type="AlphaFoldDB" id="A0A2H3H9F6"/>
<name>A0A2H3H9F6_GIBZA</name>
<gene>
    <name evidence="2" type="ORF">FUG_LOCUS541887</name>
    <name evidence="1" type="ORF">MDCFG202_LOCUS496312</name>
</gene>
<dbReference type="OMA" id="FIACNAW"/>
<evidence type="ECO:0000313" key="2">
    <source>
        <dbReference type="EMBL" id="VIO63749.1"/>
    </source>
</evidence>
<accession>A0A2H3H9F6</accession>
<evidence type="ECO:0000313" key="3">
    <source>
        <dbReference type="Proteomes" id="UP000746612"/>
    </source>
</evidence>
<dbReference type="EMBL" id="CAJPIJ010000183">
    <property type="protein sequence ID" value="CAG2005037.1"/>
    <property type="molecule type" value="Genomic_DNA"/>
</dbReference>
<protein>
    <submittedName>
        <fullName evidence="1">Uncharacterized protein</fullName>
    </submittedName>
</protein>
<reference evidence="2" key="1">
    <citation type="submission" date="2019-04" db="EMBL/GenBank/DDBJ databases">
        <authorList>
            <person name="Melise S."/>
            <person name="Noan J."/>
            <person name="Okalmin O."/>
        </authorList>
    </citation>
    <scope>NUCLEOTIDE SEQUENCE</scope>
    <source>
        <strain evidence="2">FN9</strain>
    </source>
</reference>
<sequence length="177" mass="20093">MCQKVETVCCHCGEILITYFIACNAWLVAAKQTSDDNGRPLALPLASQCEHLEKEEPRPSLLGCPNNDTCPSWFGNLFRCYSGAANQSPKVKQFCDQVAQEKYNEWKENFARKPFVKKPVLPRQEENSFWSMISQDFLLDIQFAETDSTASVSYGGETTLKTYEVVMQSEDEENILI</sequence>
<proteinExistence type="predicted"/>